<evidence type="ECO:0000256" key="6">
    <source>
        <dbReference type="ARBA" id="ARBA00022750"/>
    </source>
</evidence>
<dbReference type="CDD" id="cd01647">
    <property type="entry name" value="RT_LTR"/>
    <property type="match status" value="1"/>
</dbReference>
<keyword evidence="12" id="KW-0239">DNA-directed DNA polymerase</keyword>
<dbReference type="InterPro" id="IPR043502">
    <property type="entry name" value="DNA/RNA_pol_sf"/>
</dbReference>
<keyword evidence="16" id="KW-0862">Zinc</keyword>
<evidence type="ECO:0000256" key="2">
    <source>
        <dbReference type="ARBA" id="ARBA00022679"/>
    </source>
</evidence>
<dbReference type="GO" id="GO:0003677">
    <property type="term" value="F:DNA binding"/>
    <property type="evidence" value="ECO:0007669"/>
    <property type="project" value="UniProtKB-KW"/>
</dbReference>
<dbReference type="EMBL" id="BSXT01001375">
    <property type="protein sequence ID" value="GMF41774.1"/>
    <property type="molecule type" value="Genomic_DNA"/>
</dbReference>
<evidence type="ECO:0000256" key="9">
    <source>
        <dbReference type="ARBA" id="ARBA00022842"/>
    </source>
</evidence>
<feature type="region of interest" description="Disordered" evidence="17">
    <location>
        <begin position="543"/>
        <end position="624"/>
    </location>
</feature>
<dbReference type="InterPro" id="IPR005162">
    <property type="entry name" value="Retrotrans_gag_dom"/>
</dbReference>
<keyword evidence="8" id="KW-0378">Hydrolase</keyword>
<dbReference type="Gene3D" id="4.10.60.10">
    <property type="entry name" value="Zinc finger, CCHC-type"/>
    <property type="match status" value="1"/>
</dbReference>
<feature type="compositionally biased region" description="Basic and acidic residues" evidence="17">
    <location>
        <begin position="1573"/>
        <end position="1587"/>
    </location>
</feature>
<dbReference type="PANTHER" id="PTHR37984">
    <property type="entry name" value="PROTEIN CBG26694"/>
    <property type="match status" value="1"/>
</dbReference>
<dbReference type="InterPro" id="IPR021109">
    <property type="entry name" value="Peptidase_aspartic_dom_sf"/>
</dbReference>
<dbReference type="FunFam" id="3.30.70.270:FF:000026">
    <property type="entry name" value="Transposon Ty3-G Gag-Pol polyprotein"/>
    <property type="match status" value="1"/>
</dbReference>
<dbReference type="Pfam" id="PF03732">
    <property type="entry name" value="Retrotrans_gag"/>
    <property type="match status" value="1"/>
</dbReference>
<dbReference type="GO" id="GO:0003887">
    <property type="term" value="F:DNA-directed DNA polymerase activity"/>
    <property type="evidence" value="ECO:0007669"/>
    <property type="project" value="UniProtKB-KW"/>
</dbReference>
<feature type="compositionally biased region" description="Low complexity" evidence="17">
    <location>
        <begin position="543"/>
        <end position="560"/>
    </location>
</feature>
<dbReference type="InterPro" id="IPR041588">
    <property type="entry name" value="Integrase_H2C2"/>
</dbReference>
<dbReference type="GO" id="GO:0006508">
    <property type="term" value="P:proteolysis"/>
    <property type="evidence" value="ECO:0007669"/>
    <property type="project" value="UniProtKB-KW"/>
</dbReference>
<keyword evidence="21" id="KW-1185">Reference proteome</keyword>
<keyword evidence="4" id="KW-0540">Nuclease</keyword>
<dbReference type="PROSITE" id="PS50878">
    <property type="entry name" value="RT_POL"/>
    <property type="match status" value="1"/>
</dbReference>
<keyword evidence="3" id="KW-0548">Nucleotidyltransferase</keyword>
<dbReference type="InterPro" id="IPR043128">
    <property type="entry name" value="Rev_trsase/Diguanyl_cyclase"/>
</dbReference>
<feature type="domain" description="Reverse transcriptase" evidence="19">
    <location>
        <begin position="782"/>
        <end position="967"/>
    </location>
</feature>
<dbReference type="Gene3D" id="3.10.10.10">
    <property type="entry name" value="HIV Type 1 Reverse Transcriptase, subunit A, domain 1"/>
    <property type="match status" value="1"/>
</dbReference>
<dbReference type="GO" id="GO:0004190">
    <property type="term" value="F:aspartic-type endopeptidase activity"/>
    <property type="evidence" value="ECO:0007669"/>
    <property type="project" value="UniProtKB-KW"/>
</dbReference>
<keyword evidence="15" id="KW-0511">Multifunctional enzyme</keyword>
<feature type="region of interest" description="Disordered" evidence="17">
    <location>
        <begin position="1470"/>
        <end position="1587"/>
    </location>
</feature>
<keyword evidence="9" id="KW-0460">Magnesium</keyword>
<feature type="domain" description="CCHC-type" evidence="18">
    <location>
        <begin position="279"/>
        <end position="294"/>
    </location>
</feature>
<evidence type="ECO:0000256" key="1">
    <source>
        <dbReference type="ARBA" id="ARBA00022670"/>
    </source>
</evidence>
<dbReference type="InterPro" id="IPR001878">
    <property type="entry name" value="Znf_CCHC"/>
</dbReference>
<keyword evidence="5" id="KW-0479">Metal-binding</keyword>
<dbReference type="SUPFAM" id="SSF56672">
    <property type="entry name" value="DNA/RNA polymerases"/>
    <property type="match status" value="1"/>
</dbReference>
<evidence type="ECO:0000313" key="20">
    <source>
        <dbReference type="EMBL" id="GMF41774.1"/>
    </source>
</evidence>
<dbReference type="InterPro" id="IPR041577">
    <property type="entry name" value="RT_RNaseH_2"/>
</dbReference>
<dbReference type="Pfam" id="PF24626">
    <property type="entry name" value="SH3_Tf2-1"/>
    <property type="match status" value="1"/>
</dbReference>
<dbReference type="InterPro" id="IPR036875">
    <property type="entry name" value="Znf_CCHC_sf"/>
</dbReference>
<dbReference type="Pfam" id="PF08284">
    <property type="entry name" value="RVP_2"/>
    <property type="match status" value="1"/>
</dbReference>
<keyword evidence="6" id="KW-0064">Aspartyl protease</keyword>
<keyword evidence="7" id="KW-0255">Endonuclease</keyword>
<dbReference type="OrthoDB" id="79194at2759"/>
<keyword evidence="1" id="KW-0645">Protease</keyword>
<reference evidence="20" key="1">
    <citation type="submission" date="2023-04" db="EMBL/GenBank/DDBJ databases">
        <title>Phytophthora fragariaefolia NBRC 109709.</title>
        <authorList>
            <person name="Ichikawa N."/>
            <person name="Sato H."/>
            <person name="Tonouchi N."/>
        </authorList>
    </citation>
    <scope>NUCLEOTIDE SEQUENCE</scope>
    <source>
        <strain evidence="20">NBRC 109709</strain>
    </source>
</reference>
<dbReference type="PANTHER" id="PTHR37984:SF5">
    <property type="entry name" value="PROTEIN NYNRIN-LIKE"/>
    <property type="match status" value="1"/>
</dbReference>
<dbReference type="InterPro" id="IPR000477">
    <property type="entry name" value="RT_dom"/>
</dbReference>
<keyword evidence="14" id="KW-0233">DNA recombination</keyword>
<dbReference type="Gene3D" id="1.10.340.70">
    <property type="match status" value="1"/>
</dbReference>
<dbReference type="Pfam" id="PF17921">
    <property type="entry name" value="Integrase_H2C2"/>
    <property type="match status" value="1"/>
</dbReference>
<evidence type="ECO:0000256" key="8">
    <source>
        <dbReference type="ARBA" id="ARBA00022801"/>
    </source>
</evidence>
<keyword evidence="13" id="KW-0238">DNA-binding</keyword>
<evidence type="ECO:0000259" key="18">
    <source>
        <dbReference type="PROSITE" id="PS50158"/>
    </source>
</evidence>
<evidence type="ECO:0000256" key="10">
    <source>
        <dbReference type="ARBA" id="ARBA00022908"/>
    </source>
</evidence>
<keyword evidence="10" id="KW-0229">DNA integration</keyword>
<gene>
    <name evidence="20" type="ORF">Pfra01_001336300</name>
</gene>
<proteinExistence type="predicted"/>
<dbReference type="Pfam" id="PF00078">
    <property type="entry name" value="RVT_1"/>
    <property type="match status" value="1"/>
</dbReference>
<dbReference type="GO" id="GO:0003964">
    <property type="term" value="F:RNA-directed DNA polymerase activity"/>
    <property type="evidence" value="ECO:0007669"/>
    <property type="project" value="UniProtKB-KW"/>
</dbReference>
<dbReference type="CDD" id="cd09274">
    <property type="entry name" value="RNase_HI_RT_Ty3"/>
    <property type="match status" value="1"/>
</dbReference>
<dbReference type="CDD" id="cd00303">
    <property type="entry name" value="retropepsin_like"/>
    <property type="match status" value="1"/>
</dbReference>
<dbReference type="InterPro" id="IPR056924">
    <property type="entry name" value="SH3_Tf2-1"/>
</dbReference>
<keyword evidence="16" id="KW-0863">Zinc-finger</keyword>
<dbReference type="GO" id="GO:0006310">
    <property type="term" value="P:DNA recombination"/>
    <property type="evidence" value="ECO:0007669"/>
    <property type="project" value="UniProtKB-KW"/>
</dbReference>
<evidence type="ECO:0000256" key="16">
    <source>
        <dbReference type="PROSITE-ProRule" id="PRU00047"/>
    </source>
</evidence>
<evidence type="ECO:0000256" key="5">
    <source>
        <dbReference type="ARBA" id="ARBA00022723"/>
    </source>
</evidence>
<dbReference type="SMART" id="SM00343">
    <property type="entry name" value="ZnF_C2HC"/>
    <property type="match status" value="1"/>
</dbReference>
<evidence type="ECO:0000256" key="7">
    <source>
        <dbReference type="ARBA" id="ARBA00022759"/>
    </source>
</evidence>
<organism evidence="20 21">
    <name type="scientific">Phytophthora fragariaefolia</name>
    <dbReference type="NCBI Taxonomy" id="1490495"/>
    <lineage>
        <taxon>Eukaryota</taxon>
        <taxon>Sar</taxon>
        <taxon>Stramenopiles</taxon>
        <taxon>Oomycota</taxon>
        <taxon>Peronosporomycetes</taxon>
        <taxon>Peronosporales</taxon>
        <taxon>Peronosporaceae</taxon>
        <taxon>Phytophthora</taxon>
    </lineage>
</organism>
<feature type="region of interest" description="Disordered" evidence="17">
    <location>
        <begin position="498"/>
        <end position="526"/>
    </location>
</feature>
<dbReference type="PROSITE" id="PS50158">
    <property type="entry name" value="ZF_CCHC"/>
    <property type="match status" value="1"/>
</dbReference>
<evidence type="ECO:0000259" key="19">
    <source>
        <dbReference type="PROSITE" id="PS50878"/>
    </source>
</evidence>
<protein>
    <submittedName>
        <fullName evidence="20">Unnamed protein product</fullName>
    </submittedName>
</protein>
<dbReference type="GO" id="GO:0008270">
    <property type="term" value="F:zinc ion binding"/>
    <property type="evidence" value="ECO:0007669"/>
    <property type="project" value="UniProtKB-KW"/>
</dbReference>
<dbReference type="Gene3D" id="3.30.70.270">
    <property type="match status" value="2"/>
</dbReference>
<evidence type="ECO:0000256" key="13">
    <source>
        <dbReference type="ARBA" id="ARBA00023125"/>
    </source>
</evidence>
<dbReference type="Gene3D" id="2.40.70.10">
    <property type="entry name" value="Acid Proteases"/>
    <property type="match status" value="1"/>
</dbReference>
<keyword evidence="11" id="KW-0695">RNA-directed DNA polymerase</keyword>
<sequence>MEDSGSRLRWVFNLSAEQQKARVERFDKYESSLIAHVSAAAQEAARAAMRAEAQSAAQAAATNLVSFAARPTTTKPVKMSAPKLDGKDPDSLVFWVREIEIALSAGQIYDARAQVAFALSNLGGRARTWAMAREAATPVYFTSWSFMEQEIRSTFLLVNVAYRHRSNFLRCKQGKRSLQDYVMELHNLEAVMAGAPLSEDVKVTAFMDGVRTGPVRTELFRRQPKTFNEAVHIAMLEDHCVRSAQGHTPHVEASEGPTPMEISLADTARPQRTQCAGGRCFGCNQPGHFRWNCPTNPLRSSVREVRSSPASQKEQVPGTTLLCLSVAAARSNLVVVTASVKGNLEPMTVLIDSGASFNFSTKANVPRNNALYASALEASKRNTNVSVRLATGSIVSTRKVTIPLNVKVDDFDSVEPFIVLDMDDRYDLILGMPWLAKQEPWIDWRSRTIGASHNPLADRALVGHVPSSSRDGFVHEHRVPRDERQFAGSSEVLELATVSPPRAREPEVGDGEKPQNPDTSPMGRQGSAVCNRVACVQRTVTTQGADAATARAGRGGSVRAPPTQSVAAGSAHVEEGAEVVTRANKSGRAGTPTTQGVIAGGDKVTSTPKAVASSHDADSAPVDGAPQVLDVFTGEPKVGEVLTPLPTVAELLELEELSYVEFLGSLKAGELAEVVLLRPEGGSLELNSSSAMDSEVLEDERTSRRQTRYGAAVLKHPSDPYYPLLKEFSDVVSDDPPSVLPPDRGVRHEIDLVPDTKYCTTRQWPLPKKQVDVIDAFFAAKHAAGMVHESKSPHSSPTFCVRKSNGKWRMVHGFNKLIVATIPASTPIPRKDVLQNDMAACTVFSALDMVDGYYQLLMRESDIPLMEVSTPSGMLWEWLVMPQGLSNAPATFNRLVTQLFRPMRHFVQTYFDDIFVHSRASEGKTAVEAHLGHLREVLLCMRENHLYANTNKCIFGADEIPFSGCSLGKDGVRADPEKVCAIAQWPVPVSQKDLRKWLGLANYLHKYSANYAEMARPLTNLLKKDAVWSWTSEAQQAFEAIKNSLQRAPILALPDEDRPLSVVCDASDFAIGCVLLQVDAEDRERVVSFQSRQPKAAEKNYPVHDKELLAMKYALVKFRVHLLGQKPFVIYTDHASLRTATSSPHLSRRDYELAHLAYLKSPLYELIRKAYADGDDLAGLVEALGVPNKIVELTARQRSRLHRNSVVEGLLYYQVDGGDEPRIVVPIDEDLRHRVLYEAHDTPLGGHLGREKTYTSVARNFWWFHMCKWVLLEDTLRSVCAVEPTTWTPRLPQVEFALNNAVHSSRGFTLFYVNGLRHPRTPLTLPPASNLAGGEANVEYSRGLKGLRTSVKRNLISFIEAGEAVRQRVRDAMAAAQDRQKENSDRHGRANTPVFQVGDQFLLNTKNLPIAAVSAVASTKLRPRFIGPFTVIGVHGHAYTLDLPSAMATHPTFYVGLLKLYHPAAAIDPSGSAPPSIDEGHSPSLPAAPPSQEPGPGRIAQHGPLGDARRVSPKYRHASRASGPSRGAQTRNVAPPRRSPRIATAGNSPDPVLEQGGPPVQATPAYGAAGDANPRELRDQPQRDSTV</sequence>
<evidence type="ECO:0000256" key="14">
    <source>
        <dbReference type="ARBA" id="ARBA00023172"/>
    </source>
</evidence>
<accession>A0A9W6XL81</accession>
<evidence type="ECO:0000256" key="15">
    <source>
        <dbReference type="ARBA" id="ARBA00023268"/>
    </source>
</evidence>
<evidence type="ECO:0000256" key="4">
    <source>
        <dbReference type="ARBA" id="ARBA00022722"/>
    </source>
</evidence>
<feature type="compositionally biased region" description="Basic and acidic residues" evidence="17">
    <location>
        <begin position="502"/>
        <end position="515"/>
    </location>
</feature>
<dbReference type="Proteomes" id="UP001165121">
    <property type="component" value="Unassembled WGS sequence"/>
</dbReference>
<dbReference type="GO" id="GO:0015074">
    <property type="term" value="P:DNA integration"/>
    <property type="evidence" value="ECO:0007669"/>
    <property type="project" value="UniProtKB-KW"/>
</dbReference>
<evidence type="ECO:0000256" key="17">
    <source>
        <dbReference type="SAM" id="MobiDB-lite"/>
    </source>
</evidence>
<dbReference type="SUPFAM" id="SSF50630">
    <property type="entry name" value="Acid proteases"/>
    <property type="match status" value="1"/>
</dbReference>
<dbReference type="InterPro" id="IPR050951">
    <property type="entry name" value="Retrovirus_Pol_polyprotein"/>
</dbReference>
<evidence type="ECO:0000256" key="3">
    <source>
        <dbReference type="ARBA" id="ARBA00022695"/>
    </source>
</evidence>
<evidence type="ECO:0000256" key="12">
    <source>
        <dbReference type="ARBA" id="ARBA00022932"/>
    </source>
</evidence>
<dbReference type="Pfam" id="PF17919">
    <property type="entry name" value="RT_RNaseH_2"/>
    <property type="match status" value="1"/>
</dbReference>
<dbReference type="SUPFAM" id="SSF57756">
    <property type="entry name" value="Retrovirus zinc finger-like domains"/>
    <property type="match status" value="1"/>
</dbReference>
<evidence type="ECO:0000313" key="21">
    <source>
        <dbReference type="Proteomes" id="UP001165121"/>
    </source>
</evidence>
<dbReference type="GO" id="GO:0004519">
    <property type="term" value="F:endonuclease activity"/>
    <property type="evidence" value="ECO:0007669"/>
    <property type="project" value="UniProtKB-KW"/>
</dbReference>
<evidence type="ECO:0000256" key="11">
    <source>
        <dbReference type="ARBA" id="ARBA00022918"/>
    </source>
</evidence>
<comment type="caution">
    <text evidence="20">The sequence shown here is derived from an EMBL/GenBank/DDBJ whole genome shotgun (WGS) entry which is preliminary data.</text>
</comment>
<name>A0A9W6XL81_9STRA</name>
<keyword evidence="2" id="KW-0808">Transferase</keyword>